<dbReference type="GO" id="GO:0006508">
    <property type="term" value="P:proteolysis"/>
    <property type="evidence" value="ECO:0007669"/>
    <property type="project" value="UniProtKB-KW"/>
</dbReference>
<evidence type="ECO:0000256" key="8">
    <source>
        <dbReference type="RuleBase" id="RU361156"/>
    </source>
</evidence>
<reference evidence="9 10" key="1">
    <citation type="submission" date="2024-10" db="EMBL/GenBank/DDBJ databases">
        <authorList>
            <person name="Kim D."/>
        </authorList>
    </citation>
    <scope>NUCLEOTIDE SEQUENCE [LARGE SCALE GENOMIC DNA]</scope>
    <source>
        <strain evidence="9">Taebaek</strain>
    </source>
</reference>
<dbReference type="FunFam" id="3.40.50.1820:FF:000055">
    <property type="entry name" value="Carboxypeptidase"/>
    <property type="match status" value="1"/>
</dbReference>
<evidence type="ECO:0000256" key="6">
    <source>
        <dbReference type="ARBA" id="ARBA00023157"/>
    </source>
</evidence>
<dbReference type="InterPro" id="IPR001563">
    <property type="entry name" value="Peptidase_S10"/>
</dbReference>
<evidence type="ECO:0000256" key="1">
    <source>
        <dbReference type="ARBA" id="ARBA00004613"/>
    </source>
</evidence>
<dbReference type="EC" id="3.4.16.-" evidence="8"/>
<keyword evidence="8" id="KW-0121">Carboxypeptidase</keyword>
<keyword evidence="5 8" id="KW-0378">Hydrolase</keyword>
<dbReference type="InterPro" id="IPR018202">
    <property type="entry name" value="Ser_caboxypep_ser_AS"/>
</dbReference>
<evidence type="ECO:0000256" key="2">
    <source>
        <dbReference type="ARBA" id="ARBA00009431"/>
    </source>
</evidence>
<comment type="similarity">
    <text evidence="2 8">Belongs to the peptidase S10 family.</text>
</comment>
<dbReference type="FunFam" id="3.40.50.1820:FF:000030">
    <property type="entry name" value="Carboxypeptidase"/>
    <property type="match status" value="1"/>
</dbReference>
<accession>A0ABD2ILR6</accession>
<comment type="caution">
    <text evidence="9">The sequence shown here is derived from an EMBL/GenBank/DDBJ whole genome shotgun (WGS) entry which is preliminary data.</text>
</comment>
<protein>
    <recommendedName>
        <fullName evidence="8">Carboxypeptidase</fullName>
        <ecNumber evidence="8">3.4.16.-</ecNumber>
    </recommendedName>
</protein>
<evidence type="ECO:0000256" key="7">
    <source>
        <dbReference type="ARBA" id="ARBA00023180"/>
    </source>
</evidence>
<dbReference type="EMBL" id="JBICCN010000357">
    <property type="protein sequence ID" value="KAL3074223.1"/>
    <property type="molecule type" value="Genomic_DNA"/>
</dbReference>
<dbReference type="PRINTS" id="PR00724">
    <property type="entry name" value="CRBOXYPTASEC"/>
</dbReference>
<evidence type="ECO:0000313" key="10">
    <source>
        <dbReference type="Proteomes" id="UP001620645"/>
    </source>
</evidence>
<dbReference type="GO" id="GO:0004185">
    <property type="term" value="F:serine-type carboxypeptidase activity"/>
    <property type="evidence" value="ECO:0007669"/>
    <property type="project" value="UniProtKB-UniRule"/>
</dbReference>
<gene>
    <name evidence="9" type="ORF">niasHS_015053</name>
</gene>
<evidence type="ECO:0000256" key="5">
    <source>
        <dbReference type="ARBA" id="ARBA00022801"/>
    </source>
</evidence>
<proteinExistence type="inferred from homology"/>
<keyword evidence="7" id="KW-0325">Glycoprotein</keyword>
<dbReference type="PROSITE" id="PS00560">
    <property type="entry name" value="CARBOXYPEPT_SER_HIS"/>
    <property type="match status" value="1"/>
</dbReference>
<evidence type="ECO:0000313" key="9">
    <source>
        <dbReference type="EMBL" id="KAL3074223.1"/>
    </source>
</evidence>
<keyword evidence="3" id="KW-0964">Secreted</keyword>
<organism evidence="9 10">
    <name type="scientific">Heterodera schachtii</name>
    <name type="common">Sugarbeet cyst nematode worm</name>
    <name type="synonym">Tylenchus schachtii</name>
    <dbReference type="NCBI Taxonomy" id="97005"/>
    <lineage>
        <taxon>Eukaryota</taxon>
        <taxon>Metazoa</taxon>
        <taxon>Ecdysozoa</taxon>
        <taxon>Nematoda</taxon>
        <taxon>Chromadorea</taxon>
        <taxon>Rhabditida</taxon>
        <taxon>Tylenchina</taxon>
        <taxon>Tylenchomorpha</taxon>
        <taxon>Tylenchoidea</taxon>
        <taxon>Heteroderidae</taxon>
        <taxon>Heteroderinae</taxon>
        <taxon>Heterodera</taxon>
    </lineage>
</organism>
<sequence>MLNPLILAIIIILTTNAKEIGSQLCTKLTSASADEIEALPGLGTAPNFKHYSGYLSSADKHFLHYWFVTSQNDPCRDPLVFWFNGGPGCSSLGGLLEELGPYLVNSDGRTLRLNPHSWNKNASVVFIESPVGVGFSYSADEERIMSGDESTAQGNYEAVKQFFLKFPLFRTNRVFITGESYAGIYVPTLVAKIVDGQADFPINLEGMAIGNGHMHTSMNFDTMARFAYSHGLLAESSWKELENECCRGCILAIWVYCTESATERYGNHLFKWQPNALKVLNIMRFVWRGGLNVYDIYRDCDHQPNSKRMKAIRNGIFKSANKTDRWNTIGEELDAKAGKIGSLSKSDNLKENEIARESLREIKPCAFDDLSPLVLKAIEAKVRVLLYFGDTDIVCNFLHGQRFSAQLGLSTLDEKKPWHFGGQIAGFKTEYARGLTFLTHGLELENNVNTVSTDAELCTKLTSASADEIEALPGLGTAPNFKHYSGYLKSADKHFLHYWFVTSQNDPCRDPLVFWFNGGPGCSSLGGLLEELGPYLVNSDGRTLRLNPHSWNKNASVVFIESPVGVGFSYSADEERVMSGDESTAQGNYEAVKQFFLKFPLFRTNRVFITGESYAGIYVPTLVAKIVDGQADFPINLEGMAIGNGFMNEAIDTDTLARFAYFHGFVGESEWNAIEKHCCGGCADNCNLGEQFGECRAMVRDIILFCWRGGINVYDIYRDCFPQHSKMAAIRRGILRAKAFHSNDTNLWEPLEEINLRGGAPCLDDHAITNYLNTPRVRETLHIPPNVPNWESCNDWVGILYTTEYSDMSPFVRKAINANLRVLLYSGDTDMACNFLSGQHFSAQLGLATIAKKKPWYFRGQIAGFRTEYARNLTFITVRGAGHMVPQWRPAEMEHAFRQFISYKQI</sequence>
<dbReference type="PROSITE" id="PS00131">
    <property type="entry name" value="CARBOXYPEPT_SER_SER"/>
    <property type="match status" value="2"/>
</dbReference>
<dbReference type="PANTHER" id="PTHR11802:SF418">
    <property type="entry name" value="SERINE CARBOXYPEPTIDASE CTSA-1.1"/>
    <property type="match status" value="1"/>
</dbReference>
<keyword evidence="4 8" id="KW-0732">Signal</keyword>
<dbReference type="InterPro" id="IPR029058">
    <property type="entry name" value="AB_hydrolase_fold"/>
</dbReference>
<dbReference type="AlphaFoldDB" id="A0ABD2ILR6"/>
<dbReference type="GO" id="GO:0005576">
    <property type="term" value="C:extracellular region"/>
    <property type="evidence" value="ECO:0007669"/>
    <property type="project" value="UniProtKB-SubCell"/>
</dbReference>
<dbReference type="Proteomes" id="UP001620645">
    <property type="component" value="Unassembled WGS sequence"/>
</dbReference>
<keyword evidence="10" id="KW-1185">Reference proteome</keyword>
<dbReference type="InterPro" id="IPR033124">
    <property type="entry name" value="Ser_caboxypep_his_AS"/>
</dbReference>
<evidence type="ECO:0000256" key="4">
    <source>
        <dbReference type="ARBA" id="ARBA00022729"/>
    </source>
</evidence>
<dbReference type="Gene3D" id="3.40.50.1820">
    <property type="entry name" value="alpha/beta hydrolase"/>
    <property type="match status" value="2"/>
</dbReference>
<dbReference type="Pfam" id="PF00450">
    <property type="entry name" value="Peptidase_S10"/>
    <property type="match status" value="2"/>
</dbReference>
<keyword evidence="8" id="KW-0645">Protease</keyword>
<feature type="signal peptide" evidence="8">
    <location>
        <begin position="1"/>
        <end position="17"/>
    </location>
</feature>
<keyword evidence="6" id="KW-1015">Disulfide bond</keyword>
<evidence type="ECO:0000256" key="3">
    <source>
        <dbReference type="ARBA" id="ARBA00022525"/>
    </source>
</evidence>
<dbReference type="SUPFAM" id="SSF53474">
    <property type="entry name" value="alpha/beta-Hydrolases"/>
    <property type="match status" value="2"/>
</dbReference>
<name>A0ABD2ILR6_HETSC</name>
<feature type="chain" id="PRO_5044530440" description="Carboxypeptidase" evidence="8">
    <location>
        <begin position="18"/>
        <end position="906"/>
    </location>
</feature>
<comment type="subcellular location">
    <subcellularLocation>
        <location evidence="1">Secreted</location>
    </subcellularLocation>
</comment>
<dbReference type="PANTHER" id="PTHR11802">
    <property type="entry name" value="SERINE PROTEASE FAMILY S10 SERINE CARBOXYPEPTIDASE"/>
    <property type="match status" value="1"/>
</dbReference>